<sequence length="63" mass="7193">MRLSRSYVTLNGMWLPQSISQYFPKNTTDTLLIYIGPDRMFADEHNLTVGYCGSKNRQGFSDG</sequence>
<accession>A0ABQ7TTZ4</accession>
<dbReference type="EMBL" id="JAIVGD010000028">
    <property type="protein sequence ID" value="KAH0738192.1"/>
    <property type="molecule type" value="Genomic_DNA"/>
</dbReference>
<dbReference type="Proteomes" id="UP000826656">
    <property type="component" value="Unassembled WGS sequence"/>
</dbReference>
<name>A0ABQ7TTZ4_SOLTU</name>
<keyword evidence="2" id="KW-1185">Reference proteome</keyword>
<proteinExistence type="predicted"/>
<evidence type="ECO:0000313" key="1">
    <source>
        <dbReference type="EMBL" id="KAH0738192.1"/>
    </source>
</evidence>
<protein>
    <submittedName>
        <fullName evidence="1">Uncharacterized protein</fullName>
    </submittedName>
</protein>
<evidence type="ECO:0000313" key="2">
    <source>
        <dbReference type="Proteomes" id="UP000826656"/>
    </source>
</evidence>
<organism evidence="1 2">
    <name type="scientific">Solanum tuberosum</name>
    <name type="common">Potato</name>
    <dbReference type="NCBI Taxonomy" id="4113"/>
    <lineage>
        <taxon>Eukaryota</taxon>
        <taxon>Viridiplantae</taxon>
        <taxon>Streptophyta</taxon>
        <taxon>Embryophyta</taxon>
        <taxon>Tracheophyta</taxon>
        <taxon>Spermatophyta</taxon>
        <taxon>Magnoliopsida</taxon>
        <taxon>eudicotyledons</taxon>
        <taxon>Gunneridae</taxon>
        <taxon>Pentapetalae</taxon>
        <taxon>asterids</taxon>
        <taxon>lamiids</taxon>
        <taxon>Solanales</taxon>
        <taxon>Solanaceae</taxon>
        <taxon>Solanoideae</taxon>
        <taxon>Solaneae</taxon>
        <taxon>Solanum</taxon>
    </lineage>
</organism>
<comment type="caution">
    <text evidence="1">The sequence shown here is derived from an EMBL/GenBank/DDBJ whole genome shotgun (WGS) entry which is preliminary data.</text>
</comment>
<gene>
    <name evidence="1" type="ORF">KY290_036897</name>
</gene>
<reference evidence="1 2" key="1">
    <citation type="journal article" date="2021" name="bioRxiv">
        <title>Chromosome-scale and haplotype-resolved genome assembly of a tetraploid potato cultivar.</title>
        <authorList>
            <person name="Sun H."/>
            <person name="Jiao W.-B."/>
            <person name="Krause K."/>
            <person name="Campoy J.A."/>
            <person name="Goel M."/>
            <person name="Folz-Donahue K."/>
            <person name="Kukat C."/>
            <person name="Huettel B."/>
            <person name="Schneeberger K."/>
        </authorList>
    </citation>
    <scope>NUCLEOTIDE SEQUENCE [LARGE SCALE GENOMIC DNA]</scope>
    <source>
        <strain evidence="1">SolTubOtavaFocal</strain>
        <tissue evidence="1">Leaves</tissue>
    </source>
</reference>